<reference evidence="3 4" key="1">
    <citation type="submission" date="2020-01" db="EMBL/GenBank/DDBJ databases">
        <authorList>
            <person name="Mishra B."/>
        </authorList>
    </citation>
    <scope>NUCLEOTIDE SEQUENCE [LARGE SCALE GENOMIC DNA]</scope>
</reference>
<proteinExistence type="predicted"/>
<keyword evidence="4" id="KW-1185">Reference proteome</keyword>
<dbReference type="EMBL" id="CACVBM020001378">
    <property type="protein sequence ID" value="CAA7047591.1"/>
    <property type="molecule type" value="Genomic_DNA"/>
</dbReference>
<dbReference type="EMBL" id="CACVBM020001433">
    <property type="protein sequence ID" value="CAA7049977.1"/>
    <property type="molecule type" value="Genomic_DNA"/>
</dbReference>
<name>A0A6D2K0K3_9BRAS</name>
<sequence length="98" mass="10190">MDASSAYPSSTWAVPGDLALVALGQLLTVRLVHTPLANPGSPESPHAEGTTSIALSAELASEQSLMTDPPDQNQSDLNLSSDTNCDTRSLRSNQPTGN</sequence>
<evidence type="ECO:0000313" key="2">
    <source>
        <dbReference type="EMBL" id="CAA7047591.1"/>
    </source>
</evidence>
<dbReference type="AlphaFoldDB" id="A0A6D2K0K3"/>
<evidence type="ECO:0000256" key="1">
    <source>
        <dbReference type="SAM" id="MobiDB-lite"/>
    </source>
</evidence>
<accession>A0A6D2K0K3</accession>
<dbReference type="Proteomes" id="UP000467841">
    <property type="component" value="Unassembled WGS sequence"/>
</dbReference>
<evidence type="ECO:0000313" key="3">
    <source>
        <dbReference type="EMBL" id="CAA7049977.1"/>
    </source>
</evidence>
<feature type="compositionally biased region" description="Polar residues" evidence="1">
    <location>
        <begin position="61"/>
        <end position="98"/>
    </location>
</feature>
<feature type="region of interest" description="Disordered" evidence="1">
    <location>
        <begin position="58"/>
        <end position="98"/>
    </location>
</feature>
<organism evidence="3 4">
    <name type="scientific">Microthlaspi erraticum</name>
    <dbReference type="NCBI Taxonomy" id="1685480"/>
    <lineage>
        <taxon>Eukaryota</taxon>
        <taxon>Viridiplantae</taxon>
        <taxon>Streptophyta</taxon>
        <taxon>Embryophyta</taxon>
        <taxon>Tracheophyta</taxon>
        <taxon>Spermatophyta</taxon>
        <taxon>Magnoliopsida</taxon>
        <taxon>eudicotyledons</taxon>
        <taxon>Gunneridae</taxon>
        <taxon>Pentapetalae</taxon>
        <taxon>rosids</taxon>
        <taxon>malvids</taxon>
        <taxon>Brassicales</taxon>
        <taxon>Brassicaceae</taxon>
        <taxon>Coluteocarpeae</taxon>
        <taxon>Microthlaspi</taxon>
    </lineage>
</organism>
<gene>
    <name evidence="2" type="ORF">MERR_LOCUS34826</name>
    <name evidence="3" type="ORF">MERR_LOCUS37212</name>
</gene>
<protein>
    <submittedName>
        <fullName evidence="3">Uncharacterized protein</fullName>
    </submittedName>
</protein>
<evidence type="ECO:0000313" key="4">
    <source>
        <dbReference type="Proteomes" id="UP000467841"/>
    </source>
</evidence>